<dbReference type="Proteomes" id="UP000077069">
    <property type="component" value="Unassembled WGS sequence"/>
</dbReference>
<reference evidence="2 3" key="1">
    <citation type="submission" date="2016-05" db="EMBL/GenBank/DDBJ databases">
        <title>Comparative analysis of secretome profiles of manganese(II)-oxidizing ascomycete fungi.</title>
        <authorList>
            <consortium name="DOE Joint Genome Institute"/>
            <person name="Zeiner C.A."/>
            <person name="Purvine S.O."/>
            <person name="Zink E.M."/>
            <person name="Wu S."/>
            <person name="Pasa-Tolic L."/>
            <person name="Chaput D.L."/>
            <person name="Haridas S."/>
            <person name="Grigoriev I.V."/>
            <person name="Santelli C.M."/>
            <person name="Hansel C.M."/>
        </authorList>
    </citation>
    <scope>NUCLEOTIDE SEQUENCE [LARGE SCALE GENOMIC DNA]</scope>
    <source>
        <strain evidence="2 3">AP3s5-JAC2a</strain>
    </source>
</reference>
<feature type="chain" id="PRO_5008057358" evidence="1">
    <location>
        <begin position="26"/>
        <end position="200"/>
    </location>
</feature>
<gene>
    <name evidence="2" type="ORF">CC84DRAFT_1210234</name>
</gene>
<proteinExistence type="predicted"/>
<dbReference type="EMBL" id="KV441562">
    <property type="protein sequence ID" value="OAF99342.1"/>
    <property type="molecule type" value="Genomic_DNA"/>
</dbReference>
<dbReference type="InParanoid" id="A0A177BVC1"/>
<evidence type="ECO:0000313" key="3">
    <source>
        <dbReference type="Proteomes" id="UP000077069"/>
    </source>
</evidence>
<protein>
    <submittedName>
        <fullName evidence="2">Uncharacterized protein</fullName>
    </submittedName>
</protein>
<dbReference type="GeneID" id="28765761"/>
<evidence type="ECO:0000313" key="2">
    <source>
        <dbReference type="EMBL" id="OAF99342.1"/>
    </source>
</evidence>
<feature type="signal peptide" evidence="1">
    <location>
        <begin position="1"/>
        <end position="25"/>
    </location>
</feature>
<keyword evidence="3" id="KW-1185">Reference proteome</keyword>
<accession>A0A177BVC1</accession>
<evidence type="ECO:0000256" key="1">
    <source>
        <dbReference type="SAM" id="SignalP"/>
    </source>
</evidence>
<dbReference type="OrthoDB" id="3770142at2759"/>
<keyword evidence="1" id="KW-0732">Signal</keyword>
<name>A0A177BVC1_9PLEO</name>
<sequence length="200" mass="22807">MQPVMSTTFVYLLSIVFTVVQFTTADFDLYRVDSDWSRLGWALFDMDAEPGTAGSTCDDVNNHAFYPGKNDLSTAVWSSWPDVNIVEMHFVNKPLYHWTIYKDDGYVRDNGWKWWLWGVDGHNYGECFAYEGHDVDCYDAKSNGHVYYNCKFRCNVRDPTITAKAINAAYWKDTGYKPPNTKKSLSNGAVGNATAIAWTN</sequence>
<organism evidence="2 3">
    <name type="scientific">Paraphaeosphaeria sporulosa</name>
    <dbReference type="NCBI Taxonomy" id="1460663"/>
    <lineage>
        <taxon>Eukaryota</taxon>
        <taxon>Fungi</taxon>
        <taxon>Dikarya</taxon>
        <taxon>Ascomycota</taxon>
        <taxon>Pezizomycotina</taxon>
        <taxon>Dothideomycetes</taxon>
        <taxon>Pleosporomycetidae</taxon>
        <taxon>Pleosporales</taxon>
        <taxon>Massarineae</taxon>
        <taxon>Didymosphaeriaceae</taxon>
        <taxon>Paraphaeosphaeria</taxon>
    </lineage>
</organism>
<dbReference type="AlphaFoldDB" id="A0A177BVC1"/>
<dbReference type="RefSeq" id="XP_018029708.1">
    <property type="nucleotide sequence ID" value="XM_018182275.1"/>
</dbReference>